<dbReference type="Proteomes" id="UP000249045">
    <property type="component" value="Unassembled WGS sequence"/>
</dbReference>
<gene>
    <name evidence="1" type="ORF">LAH08_05261</name>
    <name evidence="2" type="ORF">MED15_06367</name>
</gene>
<evidence type="ECO:0000313" key="1">
    <source>
        <dbReference type="EMBL" id="RAN96518.1"/>
    </source>
</evidence>
<dbReference type="EMBL" id="PYAA01000033">
    <property type="protein sequence ID" value="RAN96518.1"/>
    <property type="molecule type" value="Genomic_DNA"/>
</dbReference>
<accession>A0A328N4D9</accession>
<dbReference type="RefSeq" id="WP_112587572.1">
    <property type="nucleotide sequence ID" value="NZ_PYAA01000033.1"/>
</dbReference>
<dbReference type="AlphaFoldDB" id="A0A328N4D9"/>
<name>A0A328N4D9_9ACTN</name>
<evidence type="ECO:0000313" key="2">
    <source>
        <dbReference type="EMBL" id="RAO08903.1"/>
    </source>
</evidence>
<comment type="caution">
    <text evidence="1">The sequence shown here is derived from an EMBL/GenBank/DDBJ whole genome shotgun (WGS) entry which is preliminary data.</text>
</comment>
<protein>
    <submittedName>
        <fullName evidence="1">Uncharacterized protein</fullName>
    </submittedName>
</protein>
<dbReference type="Proteomes" id="UP000248966">
    <property type="component" value="Unassembled WGS sequence"/>
</dbReference>
<evidence type="ECO:0000313" key="4">
    <source>
        <dbReference type="Proteomes" id="UP000249045"/>
    </source>
</evidence>
<keyword evidence="4" id="KW-1185">Reference proteome</keyword>
<sequence length="185" mass="21165">MVSVHQLDLASADAAITKEFVQRWSGRYQVKQREFDVFGRIGPVVVNRGYYNRRDLLEVVRWKSPRSTTYVDRNSDSDIEDVTRMALAAPQRLRHRVLSLLNGVGVPIASALLTVCEPSVFTVIDYRAIETLRAHGELGRRSSYTRYLEVCSALADRVETDLRTLDRALWQWSKEKGKSFPPTVH</sequence>
<organism evidence="1 3">
    <name type="scientific">Micromonospora noduli</name>
    <dbReference type="NCBI Taxonomy" id="709876"/>
    <lineage>
        <taxon>Bacteria</taxon>
        <taxon>Bacillati</taxon>
        <taxon>Actinomycetota</taxon>
        <taxon>Actinomycetes</taxon>
        <taxon>Micromonosporales</taxon>
        <taxon>Micromonosporaceae</taxon>
        <taxon>Micromonospora</taxon>
    </lineage>
</organism>
<proteinExistence type="predicted"/>
<reference evidence="3 4" key="1">
    <citation type="submission" date="2018-03" db="EMBL/GenBank/DDBJ databases">
        <title>Defining the species Micromonospora saelicesensis and Micromonospora noduli under the framework of genomics.</title>
        <authorList>
            <person name="Riesco R."/>
            <person name="Trujillo M.E."/>
        </authorList>
    </citation>
    <scope>NUCLEOTIDE SEQUENCE [LARGE SCALE GENOMIC DNA]</scope>
    <source>
        <strain evidence="1 3">LAH08</strain>
        <strain evidence="2 4">MED15</strain>
    </source>
</reference>
<evidence type="ECO:0000313" key="3">
    <source>
        <dbReference type="Proteomes" id="UP000248966"/>
    </source>
</evidence>
<dbReference type="EMBL" id="PYAC01000043">
    <property type="protein sequence ID" value="RAO08903.1"/>
    <property type="molecule type" value="Genomic_DNA"/>
</dbReference>